<proteinExistence type="predicted"/>
<dbReference type="InterPro" id="IPR036457">
    <property type="entry name" value="PPM-type-like_dom_sf"/>
</dbReference>
<name>E3FTG7_STIAD</name>
<dbReference type="HOGENOM" id="CLU_064723_0_0_7"/>
<dbReference type="InterPro" id="IPR001932">
    <property type="entry name" value="PPM-type_phosphatase-like_dom"/>
</dbReference>
<dbReference type="AlphaFoldDB" id="E3FTG7"/>
<organism evidence="2 3">
    <name type="scientific">Stigmatella aurantiaca (strain DW4/3-1)</name>
    <dbReference type="NCBI Taxonomy" id="378806"/>
    <lineage>
        <taxon>Bacteria</taxon>
        <taxon>Pseudomonadati</taxon>
        <taxon>Myxococcota</taxon>
        <taxon>Myxococcia</taxon>
        <taxon>Myxococcales</taxon>
        <taxon>Cystobacterineae</taxon>
        <taxon>Archangiaceae</taxon>
        <taxon>Stigmatella</taxon>
    </lineage>
</organism>
<dbReference type="EMBL" id="CP002271">
    <property type="protein sequence ID" value="ADO68381.1"/>
    <property type="molecule type" value="Genomic_DNA"/>
</dbReference>
<dbReference type="eggNOG" id="COG0631">
    <property type="taxonomic scope" value="Bacteria"/>
</dbReference>
<evidence type="ECO:0000313" key="2">
    <source>
        <dbReference type="EMBL" id="ADO68381.1"/>
    </source>
</evidence>
<feature type="domain" description="PPM-type phosphatase" evidence="1">
    <location>
        <begin position="15"/>
        <end position="199"/>
    </location>
</feature>
<dbReference type="Proteomes" id="UP000001351">
    <property type="component" value="Chromosome"/>
</dbReference>
<keyword evidence="3" id="KW-1185">Reference proteome</keyword>
<accession>E3FTG7</accession>
<sequence length="269" mass="28153">MSMFSPFEAATASVVGREHTRSGRNNQDALFLHTSGTALAAVVADGCGSGAHSEVGAQLGARCVAQAALAVLGRGLPVGAPGFLPAVRAEVLGFLSSLTGQLGGTLLAEHLLFTVVGAVVTPEQTLVFSAGDGVWALNGEVHALGPFPNNAPPYLAYGLLSPGAVPLECQALVRTEEVSSLLLGTDGAADLPSLAEARVPEREEAVGPFSQYWTEDRYFQNPDALRRRLALLGRESVRADFTARRLVRTAGLLADDTTLVVLRRRVGRA</sequence>
<dbReference type="SUPFAM" id="SSF81606">
    <property type="entry name" value="PP2C-like"/>
    <property type="match status" value="1"/>
</dbReference>
<dbReference type="KEGG" id="sur:STAUR_0577"/>
<protein>
    <submittedName>
        <fullName evidence="2">Conserved uncharacterized protein</fullName>
    </submittedName>
</protein>
<gene>
    <name evidence="2" type="ordered locus">STAUR_0577</name>
</gene>
<reference evidence="2 3" key="1">
    <citation type="journal article" date="2011" name="Mol. Biol. Evol.">
        <title>Comparative genomic analysis of fruiting body formation in Myxococcales.</title>
        <authorList>
            <person name="Huntley S."/>
            <person name="Hamann N."/>
            <person name="Wegener-Feldbrugge S."/>
            <person name="Treuner-Lange A."/>
            <person name="Kube M."/>
            <person name="Reinhardt R."/>
            <person name="Klages S."/>
            <person name="Muller R."/>
            <person name="Ronning C.M."/>
            <person name="Nierman W.C."/>
            <person name="Sogaard-Andersen L."/>
        </authorList>
    </citation>
    <scope>NUCLEOTIDE SEQUENCE [LARGE SCALE GENOMIC DNA]</scope>
    <source>
        <strain evidence="2 3">DW4/3-1</strain>
    </source>
</reference>
<dbReference type="Pfam" id="PF13672">
    <property type="entry name" value="PP2C_2"/>
    <property type="match status" value="1"/>
</dbReference>
<evidence type="ECO:0000313" key="3">
    <source>
        <dbReference type="Proteomes" id="UP000001351"/>
    </source>
</evidence>
<evidence type="ECO:0000259" key="1">
    <source>
        <dbReference type="Pfam" id="PF13672"/>
    </source>
</evidence>
<dbReference type="STRING" id="378806.STAUR_0577"/>